<evidence type="ECO:0000313" key="3">
    <source>
        <dbReference type="EMBL" id="MBK1698604.1"/>
    </source>
</evidence>
<evidence type="ECO:0000313" key="4">
    <source>
        <dbReference type="Proteomes" id="UP000778970"/>
    </source>
</evidence>
<dbReference type="Pfam" id="PF01471">
    <property type="entry name" value="PG_binding_1"/>
    <property type="match status" value="1"/>
</dbReference>
<name>A0A934QLA4_9PROT</name>
<dbReference type="SUPFAM" id="SSF47090">
    <property type="entry name" value="PGBD-like"/>
    <property type="match status" value="1"/>
</dbReference>
<dbReference type="RefSeq" id="WP_037256533.1">
    <property type="nucleotide sequence ID" value="NZ_NRRE01000028.1"/>
</dbReference>
<dbReference type="Proteomes" id="UP000778970">
    <property type="component" value="Unassembled WGS sequence"/>
</dbReference>
<dbReference type="EMBL" id="NRRE01000028">
    <property type="protein sequence ID" value="MBK1698604.1"/>
    <property type="molecule type" value="Genomic_DNA"/>
</dbReference>
<proteinExistence type="predicted"/>
<protein>
    <recommendedName>
        <fullName evidence="2">Peptidoglycan binding-like domain-containing protein</fullName>
    </recommendedName>
</protein>
<feature type="signal peptide" evidence="1">
    <location>
        <begin position="1"/>
        <end position="20"/>
    </location>
</feature>
<reference evidence="3" key="1">
    <citation type="submission" date="2017-08" db="EMBL/GenBank/DDBJ databases">
        <authorList>
            <person name="Imhoff J.F."/>
            <person name="Rahn T."/>
            <person name="Kuenzel S."/>
            <person name="Neulinger S.C."/>
        </authorList>
    </citation>
    <scope>NUCLEOTIDE SEQUENCE</scope>
    <source>
        <strain evidence="3">DSM 9154</strain>
    </source>
</reference>
<gene>
    <name evidence="3" type="ORF">CKO21_15250</name>
</gene>
<dbReference type="InterPro" id="IPR002477">
    <property type="entry name" value="Peptidoglycan-bd-like"/>
</dbReference>
<feature type="domain" description="Peptidoglycan binding-like" evidence="2">
    <location>
        <begin position="144"/>
        <end position="192"/>
    </location>
</feature>
<organism evidence="3 4">
    <name type="scientific">Rhodovibrio salinarum</name>
    <dbReference type="NCBI Taxonomy" id="1087"/>
    <lineage>
        <taxon>Bacteria</taxon>
        <taxon>Pseudomonadati</taxon>
        <taxon>Pseudomonadota</taxon>
        <taxon>Alphaproteobacteria</taxon>
        <taxon>Rhodospirillales</taxon>
        <taxon>Rhodovibrionaceae</taxon>
        <taxon>Rhodovibrio</taxon>
    </lineage>
</organism>
<dbReference type="InterPro" id="IPR036365">
    <property type="entry name" value="PGBD-like_sf"/>
</dbReference>
<reference evidence="3" key="2">
    <citation type="journal article" date="2020" name="Microorganisms">
        <title>Osmotic Adaptation and Compatible Solute Biosynthesis of Phototrophic Bacteria as Revealed from Genome Analyses.</title>
        <authorList>
            <person name="Imhoff J.F."/>
            <person name="Rahn T."/>
            <person name="Kunzel S."/>
            <person name="Keller A."/>
            <person name="Neulinger S.C."/>
        </authorList>
    </citation>
    <scope>NUCLEOTIDE SEQUENCE</scope>
    <source>
        <strain evidence="3">DSM 9154</strain>
    </source>
</reference>
<keyword evidence="1" id="KW-0732">Signal</keyword>
<keyword evidence="4" id="KW-1185">Reference proteome</keyword>
<dbReference type="AlphaFoldDB" id="A0A934QLA4"/>
<dbReference type="InterPro" id="IPR036366">
    <property type="entry name" value="PGBDSf"/>
</dbReference>
<evidence type="ECO:0000259" key="2">
    <source>
        <dbReference type="Pfam" id="PF01471"/>
    </source>
</evidence>
<sequence>MKALTTLLVAVALWPMAAQAATSEQQFALKGVGRLSCTQFLTERAAGSDLYWNIGGWIDGYASAYNAYVPETYDISPHAPGTAADTFSVFLAKHCEQHPQDPIGLVLKSLLERLHAIRVTDRSEVTTVAVDGKTYQVYASVLAHVQQALIRDGYYDGTMDGKFGPKLQAALSKFQADSGMPANGAPTEATMVRILFADLSSDSATR</sequence>
<feature type="chain" id="PRO_5038016950" description="Peptidoglycan binding-like domain-containing protein" evidence="1">
    <location>
        <begin position="21"/>
        <end position="206"/>
    </location>
</feature>
<comment type="caution">
    <text evidence="3">The sequence shown here is derived from an EMBL/GenBank/DDBJ whole genome shotgun (WGS) entry which is preliminary data.</text>
</comment>
<evidence type="ECO:0000256" key="1">
    <source>
        <dbReference type="SAM" id="SignalP"/>
    </source>
</evidence>
<dbReference type="Gene3D" id="1.10.101.10">
    <property type="entry name" value="PGBD-like superfamily/PGBD"/>
    <property type="match status" value="1"/>
</dbReference>
<accession>A0A934QLA4</accession>